<dbReference type="InterPro" id="IPR010998">
    <property type="entry name" value="Integrase_recombinase_N"/>
</dbReference>
<dbReference type="Gene3D" id="1.10.150.130">
    <property type="match status" value="1"/>
</dbReference>
<dbReference type="InterPro" id="IPR044068">
    <property type="entry name" value="CB"/>
</dbReference>
<dbReference type="PANTHER" id="PTHR30349">
    <property type="entry name" value="PHAGE INTEGRASE-RELATED"/>
    <property type="match status" value="1"/>
</dbReference>
<evidence type="ECO:0000256" key="5">
    <source>
        <dbReference type="PROSITE-ProRule" id="PRU01248"/>
    </source>
</evidence>
<dbReference type="RefSeq" id="WP_068652369.1">
    <property type="nucleotide sequence ID" value="NZ_LVJI01000039.1"/>
</dbReference>
<dbReference type="CDD" id="cd00397">
    <property type="entry name" value="DNA_BRE_C"/>
    <property type="match status" value="1"/>
</dbReference>
<proteinExistence type="inferred from homology"/>
<evidence type="ECO:0000256" key="1">
    <source>
        <dbReference type="ARBA" id="ARBA00008857"/>
    </source>
</evidence>
<evidence type="ECO:0000256" key="4">
    <source>
        <dbReference type="ARBA" id="ARBA00023172"/>
    </source>
</evidence>
<keyword evidence="9" id="KW-1185">Reference proteome</keyword>
<reference evidence="8 9" key="1">
    <citation type="submission" date="2016-03" db="EMBL/GenBank/DDBJ databases">
        <title>Draft genome sequence of Paenibacillus antarcticus CECT 5836.</title>
        <authorList>
            <person name="Shin S.-K."/>
            <person name="Yi H."/>
        </authorList>
    </citation>
    <scope>NUCLEOTIDE SEQUENCE [LARGE SCALE GENOMIC DNA]</scope>
    <source>
        <strain evidence="8 9">CECT 5836</strain>
    </source>
</reference>
<accession>A0A162K2R4</accession>
<dbReference type="PROSITE" id="PS51900">
    <property type="entry name" value="CB"/>
    <property type="match status" value="1"/>
</dbReference>
<evidence type="ECO:0000313" key="9">
    <source>
        <dbReference type="Proteomes" id="UP000077355"/>
    </source>
</evidence>
<gene>
    <name evidence="8" type="ORF">PBAT_20385</name>
</gene>
<dbReference type="PROSITE" id="PS51898">
    <property type="entry name" value="TYR_RECOMBINASE"/>
    <property type="match status" value="1"/>
</dbReference>
<keyword evidence="4" id="KW-0233">DNA recombination</keyword>
<dbReference type="InterPro" id="IPR011010">
    <property type="entry name" value="DNA_brk_join_enz"/>
</dbReference>
<dbReference type="GO" id="GO:0003677">
    <property type="term" value="F:DNA binding"/>
    <property type="evidence" value="ECO:0007669"/>
    <property type="project" value="UniProtKB-UniRule"/>
</dbReference>
<dbReference type="Gene3D" id="1.10.443.10">
    <property type="entry name" value="Intergrase catalytic core"/>
    <property type="match status" value="1"/>
</dbReference>
<keyword evidence="2" id="KW-0229">DNA integration</keyword>
<dbReference type="InterPro" id="IPR013762">
    <property type="entry name" value="Integrase-like_cat_sf"/>
</dbReference>
<dbReference type="SUPFAM" id="SSF56349">
    <property type="entry name" value="DNA breaking-rejoining enzymes"/>
    <property type="match status" value="1"/>
</dbReference>
<dbReference type="Proteomes" id="UP000077355">
    <property type="component" value="Unassembled WGS sequence"/>
</dbReference>
<dbReference type="AlphaFoldDB" id="A0A162K2R4"/>
<evidence type="ECO:0000313" key="8">
    <source>
        <dbReference type="EMBL" id="OAB42166.1"/>
    </source>
</evidence>
<organism evidence="8 9">
    <name type="scientific">Paenibacillus antarcticus</name>
    <dbReference type="NCBI Taxonomy" id="253703"/>
    <lineage>
        <taxon>Bacteria</taxon>
        <taxon>Bacillati</taxon>
        <taxon>Bacillota</taxon>
        <taxon>Bacilli</taxon>
        <taxon>Bacillales</taxon>
        <taxon>Paenibacillaceae</taxon>
        <taxon>Paenibacillus</taxon>
    </lineage>
</organism>
<dbReference type="GO" id="GO:0006310">
    <property type="term" value="P:DNA recombination"/>
    <property type="evidence" value="ECO:0007669"/>
    <property type="project" value="UniProtKB-KW"/>
</dbReference>
<protein>
    <submittedName>
        <fullName evidence="8">Recombinase XerC</fullName>
    </submittedName>
</protein>
<dbReference type="OrthoDB" id="107900at2"/>
<comment type="similarity">
    <text evidence="1">Belongs to the 'phage' integrase family.</text>
</comment>
<comment type="caution">
    <text evidence="8">The sequence shown here is derived from an EMBL/GenBank/DDBJ whole genome shotgun (WGS) entry which is preliminary data.</text>
</comment>
<evidence type="ECO:0000256" key="2">
    <source>
        <dbReference type="ARBA" id="ARBA00022908"/>
    </source>
</evidence>
<dbReference type="EMBL" id="LVJI01000039">
    <property type="protein sequence ID" value="OAB42166.1"/>
    <property type="molecule type" value="Genomic_DNA"/>
</dbReference>
<feature type="domain" description="Tyr recombinase" evidence="6">
    <location>
        <begin position="105"/>
        <end position="275"/>
    </location>
</feature>
<dbReference type="PANTHER" id="PTHR30349:SF41">
    <property type="entry name" value="INTEGRASE_RECOMBINASE PROTEIN MJ0367-RELATED"/>
    <property type="match status" value="1"/>
</dbReference>
<dbReference type="GO" id="GO:0015074">
    <property type="term" value="P:DNA integration"/>
    <property type="evidence" value="ECO:0007669"/>
    <property type="project" value="UniProtKB-KW"/>
</dbReference>
<dbReference type="Pfam" id="PF00589">
    <property type="entry name" value="Phage_integrase"/>
    <property type="match status" value="1"/>
</dbReference>
<evidence type="ECO:0000259" key="6">
    <source>
        <dbReference type="PROSITE" id="PS51898"/>
    </source>
</evidence>
<evidence type="ECO:0000259" key="7">
    <source>
        <dbReference type="PROSITE" id="PS51900"/>
    </source>
</evidence>
<dbReference type="Pfam" id="PF13495">
    <property type="entry name" value="Phage_int_SAM_4"/>
    <property type="match status" value="1"/>
</dbReference>
<dbReference type="InterPro" id="IPR050090">
    <property type="entry name" value="Tyrosine_recombinase_XerCD"/>
</dbReference>
<evidence type="ECO:0000256" key="3">
    <source>
        <dbReference type="ARBA" id="ARBA00023125"/>
    </source>
</evidence>
<feature type="domain" description="Core-binding (CB)" evidence="7">
    <location>
        <begin position="2"/>
        <end position="86"/>
    </location>
</feature>
<keyword evidence="3 5" id="KW-0238">DNA-binding</keyword>
<name>A0A162K2R4_9BACL</name>
<dbReference type="InterPro" id="IPR004107">
    <property type="entry name" value="Integrase_SAM-like_N"/>
</dbReference>
<sequence length="279" mass="31643">MHKCVVEVERFIEEQKQAGKADNTVKTYERIMNTFADWLDHNDGELQELLRCDVQAYINALENDGKSAATVDKVFACLSVYARFVGRLDAVERIRRTRPQKKTETAPKSLEDLDRKRLFRDIEKAGNIRDMAIVYVLLHTGVRVSELCALDRSDIQIKERSGHLTVRTSKGGRERSIALSGDVRYHVGNYMEIRNDEDPALFMSNEKKRISARAVQHLLGKYGTHPHALRHTFVRSLVKDGNDLSTVADLAGHADINMTRRYSKPSEAEKAAAIDKAFS</sequence>
<dbReference type="InterPro" id="IPR002104">
    <property type="entry name" value="Integrase_catalytic"/>
</dbReference>